<dbReference type="CDD" id="cd04301">
    <property type="entry name" value="NAT_SF"/>
    <property type="match status" value="1"/>
</dbReference>
<dbReference type="EMBL" id="FOBF01000009">
    <property type="protein sequence ID" value="SEM09417.1"/>
    <property type="molecule type" value="Genomic_DNA"/>
</dbReference>
<evidence type="ECO:0000313" key="5">
    <source>
        <dbReference type="Proteomes" id="UP000198953"/>
    </source>
</evidence>
<gene>
    <name evidence="4" type="ORF">SAMN05660976_04183</name>
</gene>
<keyword evidence="4" id="KW-0687">Ribonucleoprotein</keyword>
<dbReference type="SUPFAM" id="SSF55729">
    <property type="entry name" value="Acyl-CoA N-acyltransferases (Nat)"/>
    <property type="match status" value="1"/>
</dbReference>
<proteinExistence type="predicted"/>
<dbReference type="Gene3D" id="3.40.630.30">
    <property type="match status" value="1"/>
</dbReference>
<dbReference type="Pfam" id="PF00583">
    <property type="entry name" value="Acetyltransf_1"/>
    <property type="match status" value="1"/>
</dbReference>
<dbReference type="InterPro" id="IPR016181">
    <property type="entry name" value="Acyl_CoA_acyltransferase"/>
</dbReference>
<dbReference type="PANTHER" id="PTHR43877:SF2">
    <property type="entry name" value="AMINOALKYLPHOSPHONATE N-ACETYLTRANSFERASE-RELATED"/>
    <property type="match status" value="1"/>
</dbReference>
<evidence type="ECO:0000256" key="1">
    <source>
        <dbReference type="ARBA" id="ARBA00022679"/>
    </source>
</evidence>
<accession>A0A1H7VKT7</accession>
<reference evidence="4 5" key="1">
    <citation type="submission" date="2016-10" db="EMBL/GenBank/DDBJ databases">
        <authorList>
            <person name="de Groot N.N."/>
        </authorList>
    </citation>
    <scope>NUCLEOTIDE SEQUENCE [LARGE SCALE GENOMIC DNA]</scope>
    <source>
        <strain evidence="4 5">DSM 43357</strain>
    </source>
</reference>
<name>A0A1H7VKT7_9ACTN</name>
<keyword evidence="2" id="KW-0012">Acyltransferase</keyword>
<dbReference type="STRING" id="46177.SAMN05660976_04183"/>
<dbReference type="GO" id="GO:0016747">
    <property type="term" value="F:acyltransferase activity, transferring groups other than amino-acyl groups"/>
    <property type="evidence" value="ECO:0007669"/>
    <property type="project" value="InterPro"/>
</dbReference>
<dbReference type="PROSITE" id="PS51186">
    <property type="entry name" value="GNAT"/>
    <property type="match status" value="1"/>
</dbReference>
<dbReference type="PANTHER" id="PTHR43877">
    <property type="entry name" value="AMINOALKYLPHOSPHONATE N-ACETYLTRANSFERASE-RELATED-RELATED"/>
    <property type="match status" value="1"/>
</dbReference>
<protein>
    <submittedName>
        <fullName evidence="4">Ribosomal protein S18 acetylase RimI</fullName>
    </submittedName>
</protein>
<feature type="domain" description="N-acetyltransferase" evidence="3">
    <location>
        <begin position="28"/>
        <end position="173"/>
    </location>
</feature>
<sequence length="174" mass="18636">MAGLAPATVRRQGRANAAIMGRMTGSWGDVRLAVAADQAAVERLVHDAYEPWIDVVGMRPLPMEADYGALIGAGRVHVVGEEIDGLIVLVPEDGVLLVDNVAVRPGLHGRGVGRRLLAYAEHEAARLGLPALRLYTNVKMASNIALYTRLGYVETGRVGIEGRSAVMMRKELAT</sequence>
<evidence type="ECO:0000256" key="2">
    <source>
        <dbReference type="ARBA" id="ARBA00023315"/>
    </source>
</evidence>
<dbReference type="InterPro" id="IPR050832">
    <property type="entry name" value="Bact_Acetyltransf"/>
</dbReference>
<dbReference type="GO" id="GO:0005840">
    <property type="term" value="C:ribosome"/>
    <property type="evidence" value="ECO:0007669"/>
    <property type="project" value="UniProtKB-KW"/>
</dbReference>
<dbReference type="Proteomes" id="UP000198953">
    <property type="component" value="Unassembled WGS sequence"/>
</dbReference>
<keyword evidence="1" id="KW-0808">Transferase</keyword>
<evidence type="ECO:0000259" key="3">
    <source>
        <dbReference type="PROSITE" id="PS51186"/>
    </source>
</evidence>
<dbReference type="InterPro" id="IPR000182">
    <property type="entry name" value="GNAT_dom"/>
</dbReference>
<keyword evidence="5" id="KW-1185">Reference proteome</keyword>
<dbReference type="AlphaFoldDB" id="A0A1H7VKT7"/>
<organism evidence="4 5">
    <name type="scientific">Nonomuraea pusilla</name>
    <dbReference type="NCBI Taxonomy" id="46177"/>
    <lineage>
        <taxon>Bacteria</taxon>
        <taxon>Bacillati</taxon>
        <taxon>Actinomycetota</taxon>
        <taxon>Actinomycetes</taxon>
        <taxon>Streptosporangiales</taxon>
        <taxon>Streptosporangiaceae</taxon>
        <taxon>Nonomuraea</taxon>
    </lineage>
</organism>
<keyword evidence="4" id="KW-0689">Ribosomal protein</keyword>
<evidence type="ECO:0000313" key="4">
    <source>
        <dbReference type="EMBL" id="SEM09417.1"/>
    </source>
</evidence>